<dbReference type="RefSeq" id="WP_050333476.1">
    <property type="nucleotide sequence ID" value="NZ_CP012195.1"/>
</dbReference>
<reference evidence="1 2" key="1">
    <citation type="journal article" date="2015" name="Genome Announc.">
        <title>Complete Genome Sequence of the Campylobacter ureolyticus Clinical Isolate RIGS 9880.</title>
        <authorList>
            <person name="Miller W.G."/>
            <person name="Yee E."/>
            <person name="On S.L."/>
            <person name="Andersen L.P."/>
            <person name="Bono J.L."/>
        </authorList>
    </citation>
    <scope>NUCLEOTIDE SEQUENCE [LARGE SCALE GENOMIC DNA]</scope>
    <source>
        <strain evidence="1 2">RIGS 9880</strain>
    </source>
</reference>
<dbReference type="AlphaFoldDB" id="A0AAU8TWQ9"/>
<dbReference type="Proteomes" id="UP000063971">
    <property type="component" value="Chromosome"/>
</dbReference>
<dbReference type="InterPro" id="IPR012441">
    <property type="entry name" value="DUF1643"/>
</dbReference>
<proteinExistence type="predicted"/>
<evidence type="ECO:0000313" key="2">
    <source>
        <dbReference type="Proteomes" id="UP000063971"/>
    </source>
</evidence>
<name>A0AAU8TWQ9_9BACT</name>
<evidence type="ECO:0008006" key="3">
    <source>
        <dbReference type="Google" id="ProtNLM"/>
    </source>
</evidence>
<gene>
    <name evidence="1" type="ORF">CUREO_0185</name>
</gene>
<accession>A0AAU8TWQ9</accession>
<organism evidence="1 2">
    <name type="scientific">Campylobacter ureolyticus RIGS 9880</name>
    <dbReference type="NCBI Taxonomy" id="1032069"/>
    <lineage>
        <taxon>Bacteria</taxon>
        <taxon>Pseudomonadati</taxon>
        <taxon>Campylobacterota</taxon>
        <taxon>Epsilonproteobacteria</taxon>
        <taxon>Campylobacterales</taxon>
        <taxon>Campylobacteraceae</taxon>
        <taxon>Campylobacter</taxon>
    </lineage>
</organism>
<dbReference type="EMBL" id="CP012195">
    <property type="protein sequence ID" value="AKT90067.1"/>
    <property type="molecule type" value="Genomic_DNA"/>
</dbReference>
<sequence>MFKDAIFSEDRIYRYVLIRIWDDGLPKIIFIGLNPSVGDENSSDKTINQCIKYAKSLNYGGIYMLNLYAFVSKNPTKLKDVKNPIGSKNDKYINEYLDKSDIVVCMWENNILSQKRADEILKKIKNPYCFKINKSGQPSHISRLSLNLKLIKFKKIN</sequence>
<evidence type="ECO:0000313" key="1">
    <source>
        <dbReference type="EMBL" id="AKT90067.1"/>
    </source>
</evidence>
<protein>
    <recommendedName>
        <fullName evidence="3">DUF1643 domain-containing protein</fullName>
    </recommendedName>
</protein>
<dbReference type="KEGG" id="cure:CUREO_0185"/>
<dbReference type="Pfam" id="PF07799">
    <property type="entry name" value="DUF1643"/>
    <property type="match status" value="1"/>
</dbReference>